<sequence>MISLTSSSVILPSASLSTMSKKVCRRPSKLVSEIWSQNSSSSALLMLSPEMLRRRASASKSSPANSGSFIPMHFPKLERWRRPFCARSSKRFSTAGQPEPPSALLMNLSPLSACAAADLDRSMRGPAARRLTEARRRSS</sequence>
<accession>A0A0A9FJ65</accession>
<dbReference type="AlphaFoldDB" id="A0A0A9FJ65"/>
<reference evidence="1" key="2">
    <citation type="journal article" date="2015" name="Data Brief">
        <title>Shoot transcriptome of the giant reed, Arundo donax.</title>
        <authorList>
            <person name="Barrero R.A."/>
            <person name="Guerrero F.D."/>
            <person name="Moolhuijzen P."/>
            <person name="Goolsby J.A."/>
            <person name="Tidwell J."/>
            <person name="Bellgard S.E."/>
            <person name="Bellgard M.I."/>
        </authorList>
    </citation>
    <scope>NUCLEOTIDE SEQUENCE</scope>
    <source>
        <tissue evidence="1">Shoot tissue taken approximately 20 cm above the soil surface</tissue>
    </source>
</reference>
<organism evidence="1">
    <name type="scientific">Arundo donax</name>
    <name type="common">Giant reed</name>
    <name type="synonym">Donax arundinaceus</name>
    <dbReference type="NCBI Taxonomy" id="35708"/>
    <lineage>
        <taxon>Eukaryota</taxon>
        <taxon>Viridiplantae</taxon>
        <taxon>Streptophyta</taxon>
        <taxon>Embryophyta</taxon>
        <taxon>Tracheophyta</taxon>
        <taxon>Spermatophyta</taxon>
        <taxon>Magnoliopsida</taxon>
        <taxon>Liliopsida</taxon>
        <taxon>Poales</taxon>
        <taxon>Poaceae</taxon>
        <taxon>PACMAD clade</taxon>
        <taxon>Arundinoideae</taxon>
        <taxon>Arundineae</taxon>
        <taxon>Arundo</taxon>
    </lineage>
</organism>
<evidence type="ECO:0000313" key="1">
    <source>
        <dbReference type="EMBL" id="JAE08328.1"/>
    </source>
</evidence>
<proteinExistence type="predicted"/>
<dbReference type="EMBL" id="GBRH01189568">
    <property type="protein sequence ID" value="JAE08328.1"/>
    <property type="molecule type" value="Transcribed_RNA"/>
</dbReference>
<reference evidence="1" key="1">
    <citation type="submission" date="2014-09" db="EMBL/GenBank/DDBJ databases">
        <authorList>
            <person name="Magalhaes I.L.F."/>
            <person name="Oliveira U."/>
            <person name="Santos F.R."/>
            <person name="Vidigal T.H.D.A."/>
            <person name="Brescovit A.D."/>
            <person name="Santos A.J."/>
        </authorList>
    </citation>
    <scope>NUCLEOTIDE SEQUENCE</scope>
    <source>
        <tissue evidence="1">Shoot tissue taken approximately 20 cm above the soil surface</tissue>
    </source>
</reference>
<protein>
    <submittedName>
        <fullName evidence="1">Uncharacterized protein</fullName>
    </submittedName>
</protein>
<name>A0A0A9FJ65_ARUDO</name>